<feature type="binding site" evidence="11">
    <location>
        <position position="50"/>
    </location>
    <ligand>
        <name>[4Fe-4S] cluster</name>
        <dbReference type="ChEBI" id="CHEBI:49883"/>
    </ligand>
</feature>
<sequence length="94" mass="9729">MSTRKPLWHLEAACAGTDPEVFYPLDLGPDSAGVAAAKRVCAVCPVRAECLADVMAAEDPARRWGISGGTTPVERAALLGARRTALPVVVGEAA</sequence>
<dbReference type="EMBL" id="JBHSQW010000035">
    <property type="protein sequence ID" value="MFC5996019.1"/>
    <property type="molecule type" value="Genomic_DNA"/>
</dbReference>
<keyword evidence="14" id="KW-1185">Reference proteome</keyword>
<reference evidence="14" key="1">
    <citation type="journal article" date="2019" name="Int. J. Syst. Evol. Microbiol.">
        <title>The Global Catalogue of Microorganisms (GCM) 10K type strain sequencing project: providing services to taxonomists for standard genome sequencing and annotation.</title>
        <authorList>
            <consortium name="The Broad Institute Genomics Platform"/>
            <consortium name="The Broad Institute Genome Sequencing Center for Infectious Disease"/>
            <person name="Wu L."/>
            <person name="Ma J."/>
        </authorList>
    </citation>
    <scope>NUCLEOTIDE SEQUENCE [LARGE SCALE GENOMIC DNA]</scope>
    <source>
        <strain evidence="14">CCM 8391</strain>
    </source>
</reference>
<comment type="subcellular location">
    <subcellularLocation>
        <location evidence="1 11">Cytoplasm</location>
    </subcellularLocation>
</comment>
<dbReference type="Pfam" id="PF02467">
    <property type="entry name" value="Whib"/>
    <property type="match status" value="1"/>
</dbReference>
<comment type="PTM">
    <text evidence="11">Upon Fe-S cluster removal intramolecular disulfide bonds are formed.</text>
</comment>
<evidence type="ECO:0000256" key="8">
    <source>
        <dbReference type="ARBA" id="ARBA00023125"/>
    </source>
</evidence>
<dbReference type="HAMAP" id="MF_01479">
    <property type="entry name" value="WhiB"/>
    <property type="match status" value="1"/>
</dbReference>
<evidence type="ECO:0000256" key="2">
    <source>
        <dbReference type="ARBA" id="ARBA00006597"/>
    </source>
</evidence>
<name>A0ABW1J5U0_9PSEU</name>
<dbReference type="InterPro" id="IPR003482">
    <property type="entry name" value="Whib"/>
</dbReference>
<keyword evidence="10 11" id="KW-0804">Transcription</keyword>
<dbReference type="PANTHER" id="PTHR38839">
    <property type="entry name" value="TRANSCRIPTIONAL REGULATOR WHID-RELATED"/>
    <property type="match status" value="1"/>
</dbReference>
<feature type="binding site" evidence="11">
    <location>
        <position position="44"/>
    </location>
    <ligand>
        <name>[4Fe-4S] cluster</name>
        <dbReference type="ChEBI" id="CHEBI:49883"/>
    </ligand>
</feature>
<dbReference type="RefSeq" id="WP_379586460.1">
    <property type="nucleotide sequence ID" value="NZ_JBHSQW010000035.1"/>
</dbReference>
<keyword evidence="6 11" id="KW-0411">Iron-sulfur</keyword>
<feature type="domain" description="4Fe-4S Wbl-type" evidence="12">
    <location>
        <begin position="13"/>
        <end position="77"/>
    </location>
</feature>
<keyword evidence="3 11" id="KW-0004">4Fe-4S</keyword>
<feature type="binding site" evidence="11">
    <location>
        <position position="41"/>
    </location>
    <ligand>
        <name>[4Fe-4S] cluster</name>
        <dbReference type="ChEBI" id="CHEBI:49883"/>
    </ligand>
</feature>
<dbReference type="InterPro" id="IPR034768">
    <property type="entry name" value="4FE4S_WBL"/>
</dbReference>
<evidence type="ECO:0000256" key="4">
    <source>
        <dbReference type="ARBA" id="ARBA00022723"/>
    </source>
</evidence>
<evidence type="ECO:0000256" key="1">
    <source>
        <dbReference type="ARBA" id="ARBA00004496"/>
    </source>
</evidence>
<comment type="caution">
    <text evidence="13">The sequence shown here is derived from an EMBL/GenBank/DDBJ whole genome shotgun (WGS) entry which is preliminary data.</text>
</comment>
<keyword evidence="5 11" id="KW-0408">Iron</keyword>
<proteinExistence type="inferred from homology"/>
<evidence type="ECO:0000313" key="13">
    <source>
        <dbReference type="EMBL" id="MFC5996019.1"/>
    </source>
</evidence>
<dbReference type="Proteomes" id="UP001596302">
    <property type="component" value="Unassembled WGS sequence"/>
</dbReference>
<protein>
    <recommendedName>
        <fullName evidence="11">Transcriptional regulator WhiB</fullName>
    </recommendedName>
</protein>
<evidence type="ECO:0000259" key="12">
    <source>
        <dbReference type="PROSITE" id="PS51674"/>
    </source>
</evidence>
<evidence type="ECO:0000256" key="3">
    <source>
        <dbReference type="ARBA" id="ARBA00022485"/>
    </source>
</evidence>
<evidence type="ECO:0000256" key="6">
    <source>
        <dbReference type="ARBA" id="ARBA00023014"/>
    </source>
</evidence>
<keyword evidence="11" id="KW-0963">Cytoplasm</keyword>
<feature type="binding site" evidence="11">
    <location>
        <position position="14"/>
    </location>
    <ligand>
        <name>[4Fe-4S] cluster</name>
        <dbReference type="ChEBI" id="CHEBI:49883"/>
    </ligand>
</feature>
<gene>
    <name evidence="11" type="primary">whiB</name>
    <name evidence="13" type="ORF">ACFQE5_17580</name>
</gene>
<keyword evidence="9 11" id="KW-1015">Disulfide bond</keyword>
<keyword evidence="8 11" id="KW-0238">DNA-binding</keyword>
<evidence type="ECO:0000313" key="14">
    <source>
        <dbReference type="Proteomes" id="UP001596302"/>
    </source>
</evidence>
<keyword evidence="7 11" id="KW-0805">Transcription regulation</keyword>
<keyword evidence="4 11" id="KW-0479">Metal-binding</keyword>
<comment type="function">
    <text evidence="11">Acts as a transcriptional regulator. Probably redox-responsive. The apo- but not holo-form probably binds DNA.</text>
</comment>
<organism evidence="13 14">
    <name type="scientific">Pseudonocardia hispaniensis</name>
    <dbReference type="NCBI Taxonomy" id="904933"/>
    <lineage>
        <taxon>Bacteria</taxon>
        <taxon>Bacillati</taxon>
        <taxon>Actinomycetota</taxon>
        <taxon>Actinomycetes</taxon>
        <taxon>Pseudonocardiales</taxon>
        <taxon>Pseudonocardiaceae</taxon>
        <taxon>Pseudonocardia</taxon>
    </lineage>
</organism>
<evidence type="ECO:0000256" key="9">
    <source>
        <dbReference type="ARBA" id="ARBA00023157"/>
    </source>
</evidence>
<evidence type="ECO:0000256" key="10">
    <source>
        <dbReference type="ARBA" id="ARBA00023163"/>
    </source>
</evidence>
<dbReference type="PROSITE" id="PS51674">
    <property type="entry name" value="4FE4S_WBL"/>
    <property type="match status" value="1"/>
</dbReference>
<accession>A0ABW1J5U0</accession>
<comment type="cofactor">
    <cofactor evidence="11">
        <name>[4Fe-4S] cluster</name>
        <dbReference type="ChEBI" id="CHEBI:49883"/>
    </cofactor>
    <text evidence="11">Binds 1 [4Fe-4S] cluster per subunit. Following nitrosylation of the [4Fe-4S] cluster binds 1 [4Fe-8(NO)] cluster per subunit.</text>
</comment>
<comment type="similarity">
    <text evidence="2 11">Belongs to the WhiB family.</text>
</comment>
<evidence type="ECO:0000256" key="11">
    <source>
        <dbReference type="HAMAP-Rule" id="MF_01479"/>
    </source>
</evidence>
<evidence type="ECO:0000256" key="7">
    <source>
        <dbReference type="ARBA" id="ARBA00023015"/>
    </source>
</evidence>
<comment type="PTM">
    <text evidence="11">The Fe-S cluster can be nitrosylated by nitric oxide (NO).</text>
</comment>
<evidence type="ECO:0000256" key="5">
    <source>
        <dbReference type="ARBA" id="ARBA00023004"/>
    </source>
</evidence>